<dbReference type="Pfam" id="PF09129">
    <property type="entry name" value="Chol_subst-bind"/>
    <property type="match status" value="1"/>
</dbReference>
<sequence>MERLPVIRKLTLFHNPKITVTENFKAREKMNIPQFKTVTVLFFSLVLGSFINSQTVEELEEWNDILNGEAVEILPYQDSDFEEPQIDPLHLDKDNRLALPFNLNFLTGTPDCPTPPNFPFGIYAQLSDFSNWAESLRVQNLWTVQPRTPKDVVALANWAYVYGYQLRAKGFSNSWAPLTVTQNTKCSSTIMVDTTKYLTQMKMISSKTNDHLRAVHVQTGASMENLMVFLEHHNAGLYAAPMMGHSTVGGVLAVGGHGIGAPRRGTRAPTGYSAGSLSNLILSFKAIVWDHDAQSYTLKKFTRTDEDSKAFLTHIGRAFLTDVRLMVGPAYNMHCESHFDYTPETLLAKPTHINSHQESLAGLLEKFNSVDLSIYPYSDSMWTMICSNSTRLGDGSRYIAKPYPFADRATDEGVSRSVSALVSQFLAGFHYLSPLISKVSYNFDMLNIKMSRNDNIWGTSNNILLRYRDLYVKSTSSGYAILINRDRVQKVASEIYSFYSGLVGKYSAAWKFPQNEPFQITVTGLDDPAEIPGLGEFDPPALSFLSPMRGKNFDTAVFIQVSAIVGTRHYESFMRELESFLFLKYDGNDAVVRPEWSKSWAYTDFAAWDNQILLKKVIPTSFGENWSWALQRFDHYDPYNIFSNDFLDTFLKANNTLKLKIN</sequence>
<dbReference type="InterPro" id="IPR016171">
    <property type="entry name" value="Vanillyl_alc_oxidase_C-sub2"/>
</dbReference>
<evidence type="ECO:0000313" key="6">
    <source>
        <dbReference type="EMBL" id="CAL8103766.1"/>
    </source>
</evidence>
<keyword evidence="3" id="KW-0274">FAD</keyword>
<evidence type="ECO:0000256" key="1">
    <source>
        <dbReference type="ARBA" id="ARBA00004275"/>
    </source>
</evidence>
<dbReference type="InterPro" id="IPR016170">
    <property type="entry name" value="Cytok_DH_C_sf"/>
</dbReference>
<dbReference type="InterPro" id="IPR010031">
    <property type="entry name" value="FAD_lactone_oxidase-like"/>
</dbReference>
<protein>
    <recommendedName>
        <fullName evidence="5">FAD-binding PCMH-type domain-containing protein</fullName>
    </recommendedName>
</protein>
<proteinExistence type="predicted"/>
<dbReference type="SUPFAM" id="SSF56176">
    <property type="entry name" value="FAD-binding/transporter-associated domain-like"/>
    <property type="match status" value="1"/>
</dbReference>
<name>A0ABP1QI06_9HEXA</name>
<dbReference type="SUPFAM" id="SSF55103">
    <property type="entry name" value="FAD-linked oxidases, C-terminal domain"/>
    <property type="match status" value="1"/>
</dbReference>
<comment type="subcellular location">
    <subcellularLocation>
        <location evidence="1">Peroxisome</location>
    </subcellularLocation>
</comment>
<gene>
    <name evidence="6" type="ORF">ODALV1_LOCUS11549</name>
</gene>
<dbReference type="Gene3D" id="3.30.465.10">
    <property type="match status" value="1"/>
</dbReference>
<evidence type="ECO:0000256" key="2">
    <source>
        <dbReference type="ARBA" id="ARBA00022630"/>
    </source>
</evidence>
<evidence type="ECO:0000259" key="5">
    <source>
        <dbReference type="PROSITE" id="PS51387"/>
    </source>
</evidence>
<accession>A0ABP1QI06</accession>
<dbReference type="PANTHER" id="PTHR43762">
    <property type="entry name" value="L-GULONOLACTONE OXIDASE"/>
    <property type="match status" value="1"/>
</dbReference>
<dbReference type="InterPro" id="IPR015213">
    <property type="entry name" value="Cholesterol_OX_subst-bd"/>
</dbReference>
<keyword evidence="2" id="KW-0285">Flavoprotein</keyword>
<evidence type="ECO:0000313" key="7">
    <source>
        <dbReference type="Proteomes" id="UP001642540"/>
    </source>
</evidence>
<feature type="domain" description="FAD-binding PCMH-type" evidence="5">
    <location>
        <begin position="135"/>
        <end position="330"/>
    </location>
</feature>
<evidence type="ECO:0000256" key="4">
    <source>
        <dbReference type="ARBA" id="ARBA00023140"/>
    </source>
</evidence>
<dbReference type="InterPro" id="IPR016169">
    <property type="entry name" value="FAD-bd_PCMH_sub2"/>
</dbReference>
<dbReference type="EMBL" id="CAXLJM020000035">
    <property type="protein sequence ID" value="CAL8103766.1"/>
    <property type="molecule type" value="Genomic_DNA"/>
</dbReference>
<reference evidence="6 7" key="1">
    <citation type="submission" date="2024-08" db="EMBL/GenBank/DDBJ databases">
        <authorList>
            <person name="Cucini C."/>
            <person name="Frati F."/>
        </authorList>
    </citation>
    <scope>NUCLEOTIDE SEQUENCE [LARGE SCALE GENOMIC DNA]</scope>
</reference>
<dbReference type="InterPro" id="IPR016164">
    <property type="entry name" value="FAD-linked_Oxase-like_C"/>
</dbReference>
<evidence type="ECO:0000256" key="3">
    <source>
        <dbReference type="ARBA" id="ARBA00022827"/>
    </source>
</evidence>
<dbReference type="Gene3D" id="3.30.43.10">
    <property type="entry name" value="Uridine Diphospho-n-acetylenolpyruvylglucosamine Reductase, domain 2"/>
    <property type="match status" value="1"/>
</dbReference>
<dbReference type="Pfam" id="PF01565">
    <property type="entry name" value="FAD_binding_4"/>
    <property type="match status" value="1"/>
</dbReference>
<organism evidence="6 7">
    <name type="scientific">Orchesella dallaii</name>
    <dbReference type="NCBI Taxonomy" id="48710"/>
    <lineage>
        <taxon>Eukaryota</taxon>
        <taxon>Metazoa</taxon>
        <taxon>Ecdysozoa</taxon>
        <taxon>Arthropoda</taxon>
        <taxon>Hexapoda</taxon>
        <taxon>Collembola</taxon>
        <taxon>Entomobryomorpha</taxon>
        <taxon>Entomobryoidea</taxon>
        <taxon>Orchesellidae</taxon>
        <taxon>Orchesellinae</taxon>
        <taxon>Orchesella</taxon>
    </lineage>
</organism>
<dbReference type="PANTHER" id="PTHR43762:SF1">
    <property type="entry name" value="D-ARABINONO-1,4-LACTONE OXIDASE"/>
    <property type="match status" value="1"/>
</dbReference>
<dbReference type="InterPro" id="IPR036318">
    <property type="entry name" value="FAD-bd_PCMH-like_sf"/>
</dbReference>
<dbReference type="PROSITE" id="PS51387">
    <property type="entry name" value="FAD_PCMH"/>
    <property type="match status" value="1"/>
</dbReference>
<dbReference type="Proteomes" id="UP001642540">
    <property type="component" value="Unassembled WGS sequence"/>
</dbReference>
<dbReference type="InterPro" id="IPR016167">
    <property type="entry name" value="FAD-bd_PCMH_sub1"/>
</dbReference>
<dbReference type="Gene3D" id="3.40.462.10">
    <property type="entry name" value="FAD-linked oxidases, C-terminal domain"/>
    <property type="match status" value="1"/>
</dbReference>
<dbReference type="InterPro" id="IPR006094">
    <property type="entry name" value="Oxid_FAD_bind_N"/>
</dbReference>
<keyword evidence="4" id="KW-0576">Peroxisome</keyword>
<dbReference type="InterPro" id="IPR016166">
    <property type="entry name" value="FAD-bd_PCMH"/>
</dbReference>
<dbReference type="Gene3D" id="1.10.45.10">
    <property type="entry name" value="Vanillyl-alcohol Oxidase, Chain A, domain 4"/>
    <property type="match status" value="1"/>
</dbReference>
<comment type="caution">
    <text evidence="6">The sequence shown here is derived from an EMBL/GenBank/DDBJ whole genome shotgun (WGS) entry which is preliminary data.</text>
</comment>
<keyword evidence="7" id="KW-1185">Reference proteome</keyword>